<dbReference type="EMBL" id="MU274903">
    <property type="protein sequence ID" value="KAI0092738.1"/>
    <property type="molecule type" value="Genomic_DNA"/>
</dbReference>
<gene>
    <name evidence="1" type="ORF">BDY19DRAFT_503068</name>
</gene>
<protein>
    <submittedName>
        <fullName evidence="1">Uncharacterized protein</fullName>
    </submittedName>
</protein>
<proteinExistence type="predicted"/>
<comment type="caution">
    <text evidence="1">The sequence shown here is derived from an EMBL/GenBank/DDBJ whole genome shotgun (WGS) entry which is preliminary data.</text>
</comment>
<reference evidence="1" key="1">
    <citation type="journal article" date="2021" name="Environ. Microbiol.">
        <title>Gene family expansions and transcriptome signatures uncover fungal adaptations to wood decay.</title>
        <authorList>
            <person name="Hage H."/>
            <person name="Miyauchi S."/>
            <person name="Viragh M."/>
            <person name="Drula E."/>
            <person name="Min B."/>
            <person name="Chaduli D."/>
            <person name="Navarro D."/>
            <person name="Favel A."/>
            <person name="Norest M."/>
            <person name="Lesage-Meessen L."/>
            <person name="Balint B."/>
            <person name="Merenyi Z."/>
            <person name="de Eugenio L."/>
            <person name="Morin E."/>
            <person name="Martinez A.T."/>
            <person name="Baldrian P."/>
            <person name="Stursova M."/>
            <person name="Martinez M.J."/>
            <person name="Novotny C."/>
            <person name="Magnuson J.K."/>
            <person name="Spatafora J.W."/>
            <person name="Maurice S."/>
            <person name="Pangilinan J."/>
            <person name="Andreopoulos W."/>
            <person name="LaButti K."/>
            <person name="Hundley H."/>
            <person name="Na H."/>
            <person name="Kuo A."/>
            <person name="Barry K."/>
            <person name="Lipzen A."/>
            <person name="Henrissat B."/>
            <person name="Riley R."/>
            <person name="Ahrendt S."/>
            <person name="Nagy L.G."/>
            <person name="Grigoriev I.V."/>
            <person name="Martin F."/>
            <person name="Rosso M.N."/>
        </authorList>
    </citation>
    <scope>NUCLEOTIDE SEQUENCE</scope>
    <source>
        <strain evidence="1">CBS 384.51</strain>
    </source>
</reference>
<accession>A0ACB8UER4</accession>
<evidence type="ECO:0000313" key="2">
    <source>
        <dbReference type="Proteomes" id="UP001055072"/>
    </source>
</evidence>
<dbReference type="Proteomes" id="UP001055072">
    <property type="component" value="Unassembled WGS sequence"/>
</dbReference>
<name>A0ACB8UER4_9APHY</name>
<sequence>MGFQREYFCTLPGRFHSSLHGLPSRYQITRSRPLYSAFCHMSPPCKPWFVAVYCCSHLHGSHHSLPCHAGRRSCVPGEMHAGRGFTETNESLVRLDRKLEEGTWLSDKIFTCLIQWHRLATSLCLPPHSANLGLVTPRLLLHLVSQFRPPRI</sequence>
<organism evidence="1 2">
    <name type="scientific">Irpex rosettiformis</name>
    <dbReference type="NCBI Taxonomy" id="378272"/>
    <lineage>
        <taxon>Eukaryota</taxon>
        <taxon>Fungi</taxon>
        <taxon>Dikarya</taxon>
        <taxon>Basidiomycota</taxon>
        <taxon>Agaricomycotina</taxon>
        <taxon>Agaricomycetes</taxon>
        <taxon>Polyporales</taxon>
        <taxon>Irpicaceae</taxon>
        <taxon>Irpex</taxon>
    </lineage>
</organism>
<evidence type="ECO:0000313" key="1">
    <source>
        <dbReference type="EMBL" id="KAI0092738.1"/>
    </source>
</evidence>
<keyword evidence="2" id="KW-1185">Reference proteome</keyword>